<name>A0A0G1KE13_9BACT</name>
<feature type="domain" description="Methionyl/Leucyl tRNA synthetase" evidence="9">
    <location>
        <begin position="135"/>
        <end position="361"/>
    </location>
</feature>
<dbReference type="SUPFAM" id="SSF47323">
    <property type="entry name" value="Anticodon-binding domain of a subclass of class I aminoacyl-tRNA synthetases"/>
    <property type="match status" value="1"/>
</dbReference>
<dbReference type="InterPro" id="IPR023457">
    <property type="entry name" value="Met-tRNA_synth_2"/>
</dbReference>
<sequence>MKFYITTPIFYANARLHMGHTYTLVLADILARYHRTIGDQTFFLTGSDEHGEKIARAAQKEGLGPQVFVNGKAELFQELLKELHISNDTFIRTSDQKRHWPGAVKLWRALEASGDIYQGIYHGLYCVGCEAFVTEKELVHGKCVLHDMVPEKIEEENLFFKLSRYSTELKRLIESGELKITPESRGREMLALIGEGLADVSISRLMGGVPWGVPLPSDPSKVMYVWCDALSSYLSALGYGSDDETNVNLYWPADVQILGKDILRFHALLWPALLLSAHLAPPKELLVHGFITSGGAKMSKTLGNVLDPEEFIKEYGIDALRYYLAREVSTTEDGDLTREKFKETYNANLANGLGNLVSRTLKMATQYFNGTITSEPSRVPPLRVDNATLSVIGDLEGVNIPYVIMNDILPRYHALLRAHEIPKAMDVVWELIGYLDGYITSYEPFKLIKTDPEMTERVIWGLVYGLHEIAEMLFPMMPLTAGKIKELITVKEEEGIVTFTTASLSAPLFMRKE</sequence>
<dbReference type="Pfam" id="PF09334">
    <property type="entry name" value="tRNA-synt_1g"/>
    <property type="match status" value="1"/>
</dbReference>
<evidence type="ECO:0000256" key="1">
    <source>
        <dbReference type="ARBA" id="ARBA00012838"/>
    </source>
</evidence>
<evidence type="ECO:0000256" key="5">
    <source>
        <dbReference type="ARBA" id="ARBA00022917"/>
    </source>
</evidence>
<dbReference type="GO" id="GO:0004825">
    <property type="term" value="F:methionine-tRNA ligase activity"/>
    <property type="evidence" value="ECO:0007669"/>
    <property type="project" value="UniProtKB-EC"/>
</dbReference>
<gene>
    <name evidence="10" type="ORF">UW78_C0005G0042</name>
</gene>
<dbReference type="SUPFAM" id="SSF52374">
    <property type="entry name" value="Nucleotidylyl transferase"/>
    <property type="match status" value="1"/>
</dbReference>
<evidence type="ECO:0000259" key="8">
    <source>
        <dbReference type="Pfam" id="PF00133"/>
    </source>
</evidence>
<keyword evidence="6 7" id="KW-0030">Aminoacyl-tRNA synthetase</keyword>
<dbReference type="Gene3D" id="3.40.50.620">
    <property type="entry name" value="HUPs"/>
    <property type="match status" value="1"/>
</dbReference>
<dbReference type="Pfam" id="PF00133">
    <property type="entry name" value="tRNA-synt_1"/>
    <property type="match status" value="1"/>
</dbReference>
<dbReference type="InterPro" id="IPR014729">
    <property type="entry name" value="Rossmann-like_a/b/a_fold"/>
</dbReference>
<comment type="caution">
    <text evidence="10">The sequence shown here is derived from an EMBL/GenBank/DDBJ whole genome shotgun (WGS) entry which is preliminary data.</text>
</comment>
<evidence type="ECO:0000256" key="4">
    <source>
        <dbReference type="ARBA" id="ARBA00022840"/>
    </source>
</evidence>
<dbReference type="PANTHER" id="PTHR43326">
    <property type="entry name" value="METHIONYL-TRNA SYNTHETASE"/>
    <property type="match status" value="1"/>
</dbReference>
<dbReference type="PRINTS" id="PR01041">
    <property type="entry name" value="TRNASYNTHMET"/>
</dbReference>
<dbReference type="InterPro" id="IPR033911">
    <property type="entry name" value="MetRS_core"/>
</dbReference>
<dbReference type="Gene3D" id="2.170.220.10">
    <property type="match status" value="1"/>
</dbReference>
<feature type="domain" description="Aminoacyl-tRNA synthetase class Ia" evidence="8">
    <location>
        <begin position="2"/>
        <end position="60"/>
    </location>
</feature>
<dbReference type="Proteomes" id="UP000034595">
    <property type="component" value="Unassembled WGS sequence"/>
</dbReference>
<evidence type="ECO:0000256" key="7">
    <source>
        <dbReference type="RuleBase" id="RU363039"/>
    </source>
</evidence>
<dbReference type="InterPro" id="IPR002300">
    <property type="entry name" value="aa-tRNA-synth_Ia"/>
</dbReference>
<comment type="similarity">
    <text evidence="7">Belongs to the class-I aminoacyl-tRNA synthetase family.</text>
</comment>
<dbReference type="EC" id="6.1.1.10" evidence="1"/>
<evidence type="ECO:0000313" key="10">
    <source>
        <dbReference type="EMBL" id="KKT81823.1"/>
    </source>
</evidence>
<organism evidence="10 11">
    <name type="scientific">Candidatus Azambacteria bacterium GW2011_GWA1_44_9</name>
    <dbReference type="NCBI Taxonomy" id="1618610"/>
    <lineage>
        <taxon>Bacteria</taxon>
        <taxon>Candidatus Azamiibacteriota</taxon>
    </lineage>
</organism>
<evidence type="ECO:0000259" key="9">
    <source>
        <dbReference type="Pfam" id="PF09334"/>
    </source>
</evidence>
<dbReference type="PATRIC" id="fig|1618610.3.peg.242"/>
<reference evidence="10 11" key="1">
    <citation type="journal article" date="2015" name="Nature">
        <title>rRNA introns, odd ribosomes, and small enigmatic genomes across a large radiation of phyla.</title>
        <authorList>
            <person name="Brown C.T."/>
            <person name="Hug L.A."/>
            <person name="Thomas B.C."/>
            <person name="Sharon I."/>
            <person name="Castelle C.J."/>
            <person name="Singh A."/>
            <person name="Wilkins M.J."/>
            <person name="Williams K.H."/>
            <person name="Banfield J.F."/>
        </authorList>
    </citation>
    <scope>NUCLEOTIDE SEQUENCE [LARGE SCALE GENOMIC DNA]</scope>
</reference>
<protein>
    <recommendedName>
        <fullName evidence="1">methionine--tRNA ligase</fullName>
        <ecNumber evidence="1">6.1.1.10</ecNumber>
    </recommendedName>
</protein>
<proteinExistence type="inferred from homology"/>
<dbReference type="Gene3D" id="1.10.730.10">
    <property type="entry name" value="Isoleucyl-tRNA Synthetase, Domain 1"/>
    <property type="match status" value="1"/>
</dbReference>
<dbReference type="PANTHER" id="PTHR43326:SF1">
    <property type="entry name" value="METHIONINE--TRNA LIGASE, MITOCHONDRIAL"/>
    <property type="match status" value="1"/>
</dbReference>
<dbReference type="AlphaFoldDB" id="A0A0G1KE13"/>
<evidence type="ECO:0000256" key="2">
    <source>
        <dbReference type="ARBA" id="ARBA00022598"/>
    </source>
</evidence>
<dbReference type="GO" id="GO:0006431">
    <property type="term" value="P:methionyl-tRNA aminoacylation"/>
    <property type="evidence" value="ECO:0007669"/>
    <property type="project" value="InterPro"/>
</dbReference>
<evidence type="ECO:0000313" key="11">
    <source>
        <dbReference type="Proteomes" id="UP000034595"/>
    </source>
</evidence>
<keyword evidence="3 7" id="KW-0547">Nucleotide-binding</keyword>
<dbReference type="CDD" id="cd00814">
    <property type="entry name" value="MetRS_core"/>
    <property type="match status" value="1"/>
</dbReference>
<dbReference type="InterPro" id="IPR009080">
    <property type="entry name" value="tRNAsynth_Ia_anticodon-bd"/>
</dbReference>
<evidence type="ECO:0000256" key="6">
    <source>
        <dbReference type="ARBA" id="ARBA00023146"/>
    </source>
</evidence>
<keyword evidence="4 7" id="KW-0067">ATP-binding</keyword>
<keyword evidence="5 7" id="KW-0648">Protein biosynthesis</keyword>
<dbReference type="EMBL" id="LCJQ01000005">
    <property type="protein sequence ID" value="KKT81823.1"/>
    <property type="molecule type" value="Genomic_DNA"/>
</dbReference>
<keyword evidence="2 7" id="KW-0436">Ligase</keyword>
<accession>A0A0G1KE13</accession>
<dbReference type="GO" id="GO:0005524">
    <property type="term" value="F:ATP binding"/>
    <property type="evidence" value="ECO:0007669"/>
    <property type="project" value="UniProtKB-KW"/>
</dbReference>
<evidence type="ECO:0000256" key="3">
    <source>
        <dbReference type="ARBA" id="ARBA00022741"/>
    </source>
</evidence>
<dbReference type="InterPro" id="IPR015413">
    <property type="entry name" value="Methionyl/Leucyl_tRNA_Synth"/>
</dbReference>